<protein>
    <submittedName>
        <fullName evidence="1">Uncharacterized protein</fullName>
    </submittedName>
</protein>
<dbReference type="AlphaFoldDB" id="A0A0W0FTB2"/>
<accession>A0A0W0FTB2</accession>
<evidence type="ECO:0000313" key="1">
    <source>
        <dbReference type="EMBL" id="KTB39573.1"/>
    </source>
</evidence>
<organism evidence="1 2">
    <name type="scientific">Moniliophthora roreri</name>
    <name type="common">Frosty pod rot fungus</name>
    <name type="synonym">Monilia roreri</name>
    <dbReference type="NCBI Taxonomy" id="221103"/>
    <lineage>
        <taxon>Eukaryota</taxon>
        <taxon>Fungi</taxon>
        <taxon>Dikarya</taxon>
        <taxon>Basidiomycota</taxon>
        <taxon>Agaricomycotina</taxon>
        <taxon>Agaricomycetes</taxon>
        <taxon>Agaricomycetidae</taxon>
        <taxon>Agaricales</taxon>
        <taxon>Marasmiineae</taxon>
        <taxon>Marasmiaceae</taxon>
        <taxon>Moniliophthora</taxon>
    </lineage>
</organism>
<comment type="caution">
    <text evidence="1">The sequence shown here is derived from an EMBL/GenBank/DDBJ whole genome shotgun (WGS) entry which is preliminary data.</text>
</comment>
<name>A0A0W0FTB2_MONRR</name>
<reference evidence="1 2" key="1">
    <citation type="submission" date="2015-12" db="EMBL/GenBank/DDBJ databases">
        <title>Draft genome sequence of Moniliophthora roreri, the causal agent of frosty pod rot of cacao.</title>
        <authorList>
            <person name="Aime M.C."/>
            <person name="Diaz-Valderrama J.R."/>
            <person name="Kijpornyongpan T."/>
            <person name="Phillips-Mora W."/>
        </authorList>
    </citation>
    <scope>NUCLEOTIDE SEQUENCE [LARGE SCALE GENOMIC DNA]</scope>
    <source>
        <strain evidence="1 2">MCA 2952</strain>
    </source>
</reference>
<sequence length="30" mass="3717">MYCQQRYQKLELVQLLGPQERLGEYEIDWS</sequence>
<dbReference type="EMBL" id="LATX01001666">
    <property type="protein sequence ID" value="KTB39573.1"/>
    <property type="molecule type" value="Genomic_DNA"/>
</dbReference>
<dbReference type="Proteomes" id="UP000054988">
    <property type="component" value="Unassembled WGS sequence"/>
</dbReference>
<gene>
    <name evidence="1" type="ORF">WG66_7851</name>
</gene>
<evidence type="ECO:0000313" key="2">
    <source>
        <dbReference type="Proteomes" id="UP000054988"/>
    </source>
</evidence>
<proteinExistence type="predicted"/>